<evidence type="ECO:0000313" key="3">
    <source>
        <dbReference type="EMBL" id="AMY24174.1"/>
    </source>
</evidence>
<evidence type="ECO:0000259" key="2">
    <source>
        <dbReference type="Pfam" id="PF00582"/>
    </source>
</evidence>
<dbReference type="Gene3D" id="3.40.50.12370">
    <property type="match status" value="1"/>
</dbReference>
<accession>A0A143QMK3</accession>
<gene>
    <name evidence="3" type="ORF">A3Q41_02883</name>
</gene>
<proteinExistence type="inferred from homology"/>
<dbReference type="CDD" id="cd00293">
    <property type="entry name" value="USP-like"/>
    <property type="match status" value="2"/>
</dbReference>
<dbReference type="Proteomes" id="UP000076038">
    <property type="component" value="Chromosome"/>
</dbReference>
<name>A0A143QMK3_RHOFA</name>
<dbReference type="SUPFAM" id="SSF52402">
    <property type="entry name" value="Adenine nucleotide alpha hydrolases-like"/>
    <property type="match status" value="2"/>
</dbReference>
<sequence>MQERSLRSDHFQHYLYLFDRNEGAVPMRLIVGYLATPSGKDGLTLGVQLARSLGAQLDICMVLPPDRTVASRVPAETGYEDVLVTRAQGWLDEAKSLVPSDIEVAVHASFNDSFAQGLLDEVARLGASAIVVGASGDGLLGRHSVGSVSTELLHSAHVPLALAPRGTRHSSAREIRQVTCALGTRTGADVLLRTAVRTCERMHTPLRLVSLVALDPRNDLRDARDSYDSARDRAVAHARALVDEAKSTLPEDFPLSVTIADGSSVESAVRTLDWQDGDLVMVGSSRLAQPRRLFLGSTAAKMLRVLPVPMVVVPKQEFES</sequence>
<feature type="domain" description="UspA" evidence="2">
    <location>
        <begin position="28"/>
        <end position="162"/>
    </location>
</feature>
<dbReference type="PANTHER" id="PTHR46268">
    <property type="entry name" value="STRESS RESPONSE PROTEIN NHAX"/>
    <property type="match status" value="1"/>
</dbReference>
<dbReference type="PANTHER" id="PTHR46268:SF15">
    <property type="entry name" value="UNIVERSAL STRESS PROTEIN HP_0031"/>
    <property type="match status" value="1"/>
</dbReference>
<dbReference type="EMBL" id="CP015220">
    <property type="protein sequence ID" value="AMY24174.1"/>
    <property type="molecule type" value="Genomic_DNA"/>
</dbReference>
<organism evidence="3 4">
    <name type="scientific">Rhodococcoides fascians</name>
    <name type="common">Rhodococcus fascians</name>
    <dbReference type="NCBI Taxonomy" id="1828"/>
    <lineage>
        <taxon>Bacteria</taxon>
        <taxon>Bacillati</taxon>
        <taxon>Actinomycetota</taxon>
        <taxon>Actinomycetes</taxon>
        <taxon>Mycobacteriales</taxon>
        <taxon>Nocardiaceae</taxon>
        <taxon>Rhodococcoides</taxon>
    </lineage>
</organism>
<evidence type="ECO:0000256" key="1">
    <source>
        <dbReference type="ARBA" id="ARBA00008791"/>
    </source>
</evidence>
<reference evidence="3 4" key="1">
    <citation type="journal article" date="2016" name="Genome Announc.">
        <title>Complete Genome and Plasmid Sequences for Rhodococcus fascians D188 and Draft Sequences for Rhodococcus Isolates PBTS 1 and PBTS 2.</title>
        <authorList>
            <person name="Stamler R.A."/>
            <person name="Vereecke D."/>
            <person name="Zhang Y."/>
            <person name="Schilkey F."/>
            <person name="Devitt N."/>
            <person name="Randall J.J."/>
        </authorList>
    </citation>
    <scope>NUCLEOTIDE SEQUENCE [LARGE SCALE GENOMIC DNA]</scope>
    <source>
        <strain evidence="3 4">PBTS2</strain>
    </source>
</reference>
<keyword evidence="4" id="KW-1185">Reference proteome</keyword>
<reference evidence="4" key="2">
    <citation type="submission" date="2016-04" db="EMBL/GenBank/DDBJ databases">
        <title>Complete Genome and Plasmid Sequences for Rhodococcus fascians D188 and Draft Sequences for Rhodococcus spp. Isolates PBTS 1 and PBTS 2.</title>
        <authorList>
            <person name="Stamer R."/>
            <person name="Vereecke D."/>
            <person name="Zhang Y."/>
            <person name="Schilkey F."/>
            <person name="Devitt N."/>
            <person name="Randall J."/>
        </authorList>
    </citation>
    <scope>NUCLEOTIDE SEQUENCE [LARGE SCALE GENOMIC DNA]</scope>
    <source>
        <strain evidence="4">PBTS2</strain>
    </source>
</reference>
<dbReference type="PATRIC" id="fig|1653479.3.peg.2916"/>
<protein>
    <submittedName>
        <fullName evidence="3">Universal stress protein</fullName>
    </submittedName>
</protein>
<comment type="similarity">
    <text evidence="1">Belongs to the universal stress protein A family.</text>
</comment>
<dbReference type="Pfam" id="PF00582">
    <property type="entry name" value="Usp"/>
    <property type="match status" value="2"/>
</dbReference>
<dbReference type="KEGG" id="rhs:A3Q41_02883"/>
<evidence type="ECO:0000313" key="4">
    <source>
        <dbReference type="Proteomes" id="UP000076038"/>
    </source>
</evidence>
<dbReference type="AlphaFoldDB" id="A0A143QMK3"/>
<dbReference type="InterPro" id="IPR006016">
    <property type="entry name" value="UspA"/>
</dbReference>
<feature type="domain" description="UspA" evidence="2">
    <location>
        <begin position="176"/>
        <end position="314"/>
    </location>
</feature>